<dbReference type="PANTHER" id="PTHR30273:SF2">
    <property type="entry name" value="PROTEIN FECR"/>
    <property type="match status" value="1"/>
</dbReference>
<dbReference type="Pfam" id="PF04773">
    <property type="entry name" value="FecR"/>
    <property type="match status" value="1"/>
</dbReference>
<evidence type="ECO:0000259" key="3">
    <source>
        <dbReference type="Pfam" id="PF04773"/>
    </source>
</evidence>
<evidence type="ECO:0000256" key="2">
    <source>
        <dbReference type="SAM" id="Phobius"/>
    </source>
</evidence>
<evidence type="ECO:0000313" key="4">
    <source>
        <dbReference type="EMBL" id="SMP58178.1"/>
    </source>
</evidence>
<evidence type="ECO:0000256" key="1">
    <source>
        <dbReference type="SAM" id="MobiDB-lite"/>
    </source>
</evidence>
<gene>
    <name evidence="4" type="ORF">SAMN06265222_10614</name>
</gene>
<organism evidence="4 5">
    <name type="scientific">Neorhodopirellula lusitana</name>
    <dbReference type="NCBI Taxonomy" id="445327"/>
    <lineage>
        <taxon>Bacteria</taxon>
        <taxon>Pseudomonadati</taxon>
        <taxon>Planctomycetota</taxon>
        <taxon>Planctomycetia</taxon>
        <taxon>Pirellulales</taxon>
        <taxon>Pirellulaceae</taxon>
        <taxon>Neorhodopirellula</taxon>
    </lineage>
</organism>
<comment type="caution">
    <text evidence="4">The sequence shown here is derived from an EMBL/GenBank/DDBJ whole genome shotgun (WGS) entry which is preliminary data.</text>
</comment>
<dbReference type="Proteomes" id="UP001158067">
    <property type="component" value="Unassembled WGS sequence"/>
</dbReference>
<keyword evidence="5" id="KW-1185">Reference proteome</keyword>
<name>A0ABY1Q5Z9_9BACT</name>
<feature type="region of interest" description="Disordered" evidence="1">
    <location>
        <begin position="66"/>
        <end position="101"/>
    </location>
</feature>
<accession>A0ABY1Q5Z9</accession>
<keyword evidence="2" id="KW-1133">Transmembrane helix</keyword>
<dbReference type="InterPro" id="IPR006860">
    <property type="entry name" value="FecR"/>
</dbReference>
<reference evidence="4 5" key="1">
    <citation type="submission" date="2017-05" db="EMBL/GenBank/DDBJ databases">
        <authorList>
            <person name="Varghese N."/>
            <person name="Submissions S."/>
        </authorList>
    </citation>
    <scope>NUCLEOTIDE SEQUENCE [LARGE SCALE GENOMIC DNA]</scope>
    <source>
        <strain evidence="4 5">DSM 25457</strain>
    </source>
</reference>
<sequence length="522" mass="57605">MHYTPNDSQRFDLIHELVTKQLEGSATPAEQNQLQEAITSDREIRREYVRYMQEVVHISSRLVRPPASQTDTIPKSEILKISESPSSSTNPTSPSPRLALASRPSRSIQQIIAVIAIAAALLLTIGLSTWNALRLDQQHRDADIVARLIPNHANGSGGPKYGEKVATLIQTTNVTWDSQHKSIGELSRVSIGQKLCIHQGSLKLVFDSGVEALVLAPCLIEIQERDRVYCSYGRITAKAADSGNGFIIDTPVARVTDLGTEFGVAISDSGETEVAVFEGEVDVELGSTNQRSEQMSPSKREHLVQGQATLVGHDGQSRRVFSVDNQRLPGVRDLAPLHSRSPVISAVRDNLSDQLPESRMFYRIVQAGFREDSRAFVDRDHEWNGLTETGVPEELIGADYVMPFNDDKFVEDLQVQVTIAQPSTVYVFFSDNALVPQWLSDEFEDTGLDLGLDEAANRYKPKKKVTTGPGASIDSIFSIWKRNIDKPQELRLGSFERPADVLLGYNMYGIAAVAKEAASQPK</sequence>
<dbReference type="InterPro" id="IPR012373">
    <property type="entry name" value="Ferrdict_sens_TM"/>
</dbReference>
<protein>
    <submittedName>
        <fullName evidence="4">FecR family protein</fullName>
    </submittedName>
</protein>
<dbReference type="Gene3D" id="2.60.120.1440">
    <property type="match status" value="1"/>
</dbReference>
<proteinExistence type="predicted"/>
<feature type="compositionally biased region" description="Low complexity" evidence="1">
    <location>
        <begin position="82"/>
        <end position="96"/>
    </location>
</feature>
<dbReference type="PANTHER" id="PTHR30273">
    <property type="entry name" value="PERIPLASMIC SIGNAL SENSOR AND SIGMA FACTOR ACTIVATOR FECR-RELATED"/>
    <property type="match status" value="1"/>
</dbReference>
<evidence type="ECO:0000313" key="5">
    <source>
        <dbReference type="Proteomes" id="UP001158067"/>
    </source>
</evidence>
<feature type="transmembrane region" description="Helical" evidence="2">
    <location>
        <begin position="111"/>
        <end position="130"/>
    </location>
</feature>
<keyword evidence="2" id="KW-0472">Membrane</keyword>
<feature type="domain" description="FecR protein" evidence="3">
    <location>
        <begin position="227"/>
        <end position="281"/>
    </location>
</feature>
<keyword evidence="2" id="KW-0812">Transmembrane</keyword>
<dbReference type="EMBL" id="FXUG01000006">
    <property type="protein sequence ID" value="SMP58178.1"/>
    <property type="molecule type" value="Genomic_DNA"/>
</dbReference>
<dbReference type="RefSeq" id="WP_283432778.1">
    <property type="nucleotide sequence ID" value="NZ_FXUG01000006.1"/>
</dbReference>